<dbReference type="GeneID" id="115633288"/>
<gene>
    <name evidence="15" type="primary">LOC115633288</name>
</gene>
<comment type="catalytic activity">
    <reaction evidence="10">
        <text>Preferential cleavage: Arg-|-Xaa, Lys-|-Xaa.</text>
        <dbReference type="EC" id="3.4.21.4"/>
    </reaction>
</comment>
<dbReference type="Gene3D" id="2.40.10.10">
    <property type="entry name" value="Trypsin-like serine proteases"/>
    <property type="match status" value="2"/>
</dbReference>
<keyword evidence="8" id="KW-0865">Zymogen</keyword>
<feature type="signal peptide" evidence="12">
    <location>
        <begin position="1"/>
        <end position="17"/>
    </location>
</feature>
<comment type="similarity">
    <text evidence="2">Belongs to the peptidase S1 family.</text>
</comment>
<dbReference type="PANTHER" id="PTHR24276:SF91">
    <property type="entry name" value="AT26814P-RELATED"/>
    <property type="match status" value="1"/>
</dbReference>
<proteinExistence type="inferred from homology"/>
<name>A0A6J2UHC1_DROLE</name>
<dbReference type="FunFam" id="2.40.10.10:FF:000077">
    <property type="entry name" value="Predicted protein"/>
    <property type="match status" value="1"/>
</dbReference>
<dbReference type="CDD" id="cd00190">
    <property type="entry name" value="Tryp_SPc"/>
    <property type="match status" value="1"/>
</dbReference>
<evidence type="ECO:0000256" key="12">
    <source>
        <dbReference type="SAM" id="SignalP"/>
    </source>
</evidence>
<dbReference type="InterPro" id="IPR043504">
    <property type="entry name" value="Peptidase_S1_PA_chymotrypsin"/>
</dbReference>
<keyword evidence="4" id="KW-0645">Protease</keyword>
<dbReference type="AlphaFoldDB" id="A0A6J2UHC1"/>
<dbReference type="RefSeq" id="XP_030386557.1">
    <property type="nucleotide sequence ID" value="XM_030530697.1"/>
</dbReference>
<sequence>MFIKCFLILSAATLLAADRVSFQAIIGGKDTSIEDIPWQVSLQYNSHHLCGGSIYNEWIIITAAHCVDRIRVQDLKVRVGSTKQNRGGQLLNVEKVKIHQKYYNVNNAHAVNDVALLLLSKPILLNGSRKMKTIELATSTPAGGSSAKVSGWGETTFGYPEILQSVDVEIVSFNVCKNSYAPKNIEVTEAMICAASEGKNACHSDSGGPLVSNGQLVGIVSWGPKSCNQPGLPGVYADVAVFRSWIINEAAELVRTKKQSL</sequence>
<evidence type="ECO:0000256" key="6">
    <source>
        <dbReference type="ARBA" id="ARBA00022801"/>
    </source>
</evidence>
<dbReference type="Proteomes" id="UP000504634">
    <property type="component" value="Unplaced"/>
</dbReference>
<dbReference type="InterPro" id="IPR009003">
    <property type="entry name" value="Peptidase_S1_PA"/>
</dbReference>
<dbReference type="PRINTS" id="PR00722">
    <property type="entry name" value="CHYMOTRYPSIN"/>
</dbReference>
<evidence type="ECO:0000256" key="10">
    <source>
        <dbReference type="ARBA" id="ARBA00036320"/>
    </source>
</evidence>
<evidence type="ECO:0000256" key="7">
    <source>
        <dbReference type="ARBA" id="ARBA00022825"/>
    </source>
</evidence>
<dbReference type="GO" id="GO:0004252">
    <property type="term" value="F:serine-type endopeptidase activity"/>
    <property type="evidence" value="ECO:0007669"/>
    <property type="project" value="UniProtKB-EC"/>
</dbReference>
<evidence type="ECO:0000256" key="5">
    <source>
        <dbReference type="ARBA" id="ARBA00022729"/>
    </source>
</evidence>
<evidence type="ECO:0000313" key="14">
    <source>
        <dbReference type="Proteomes" id="UP000504634"/>
    </source>
</evidence>
<keyword evidence="9" id="KW-1015">Disulfide bond</keyword>
<comment type="subcellular location">
    <subcellularLocation>
        <location evidence="1">Secreted</location>
        <location evidence="1">Extracellular space</location>
    </subcellularLocation>
</comment>
<dbReference type="InterPro" id="IPR050430">
    <property type="entry name" value="Peptidase_S1"/>
</dbReference>
<dbReference type="InterPro" id="IPR018114">
    <property type="entry name" value="TRYPSIN_HIS"/>
</dbReference>
<evidence type="ECO:0000256" key="3">
    <source>
        <dbReference type="ARBA" id="ARBA00022525"/>
    </source>
</evidence>
<evidence type="ECO:0000256" key="4">
    <source>
        <dbReference type="ARBA" id="ARBA00022670"/>
    </source>
</evidence>
<dbReference type="GO" id="GO:0005576">
    <property type="term" value="C:extracellular region"/>
    <property type="evidence" value="ECO:0007669"/>
    <property type="project" value="UniProtKB-SubCell"/>
</dbReference>
<dbReference type="GO" id="GO:0006508">
    <property type="term" value="P:proteolysis"/>
    <property type="evidence" value="ECO:0007669"/>
    <property type="project" value="UniProtKB-KW"/>
</dbReference>
<keyword evidence="7" id="KW-0720">Serine protease</keyword>
<dbReference type="SUPFAM" id="SSF50494">
    <property type="entry name" value="Trypsin-like serine proteases"/>
    <property type="match status" value="1"/>
</dbReference>
<dbReference type="PROSITE" id="PS00134">
    <property type="entry name" value="TRYPSIN_HIS"/>
    <property type="match status" value="1"/>
</dbReference>
<dbReference type="PANTHER" id="PTHR24276">
    <property type="entry name" value="POLYSERASE-RELATED"/>
    <property type="match status" value="1"/>
</dbReference>
<evidence type="ECO:0000256" key="2">
    <source>
        <dbReference type="ARBA" id="ARBA00007664"/>
    </source>
</evidence>
<accession>A0A6J2UHC1</accession>
<feature type="domain" description="Peptidase S1" evidence="13">
    <location>
        <begin position="25"/>
        <end position="251"/>
    </location>
</feature>
<keyword evidence="3" id="KW-0964">Secreted</keyword>
<evidence type="ECO:0000256" key="11">
    <source>
        <dbReference type="ARBA" id="ARBA00038868"/>
    </source>
</evidence>
<dbReference type="PROSITE" id="PS50240">
    <property type="entry name" value="TRYPSIN_DOM"/>
    <property type="match status" value="1"/>
</dbReference>
<evidence type="ECO:0000313" key="15">
    <source>
        <dbReference type="RefSeq" id="XP_030386557.1"/>
    </source>
</evidence>
<organism evidence="14 15">
    <name type="scientific">Drosophila lebanonensis</name>
    <name type="common">Fruit fly</name>
    <name type="synonym">Scaptodrosophila lebanonensis</name>
    <dbReference type="NCBI Taxonomy" id="7225"/>
    <lineage>
        <taxon>Eukaryota</taxon>
        <taxon>Metazoa</taxon>
        <taxon>Ecdysozoa</taxon>
        <taxon>Arthropoda</taxon>
        <taxon>Hexapoda</taxon>
        <taxon>Insecta</taxon>
        <taxon>Pterygota</taxon>
        <taxon>Neoptera</taxon>
        <taxon>Endopterygota</taxon>
        <taxon>Diptera</taxon>
        <taxon>Brachycera</taxon>
        <taxon>Muscomorpha</taxon>
        <taxon>Ephydroidea</taxon>
        <taxon>Drosophilidae</taxon>
        <taxon>Scaptodrosophila</taxon>
    </lineage>
</organism>
<keyword evidence="5 12" id="KW-0732">Signal</keyword>
<feature type="chain" id="PRO_5027055923" description="trypsin" evidence="12">
    <location>
        <begin position="18"/>
        <end position="261"/>
    </location>
</feature>
<dbReference type="SMART" id="SM00020">
    <property type="entry name" value="Tryp_SPc"/>
    <property type="match status" value="1"/>
</dbReference>
<evidence type="ECO:0000256" key="8">
    <source>
        <dbReference type="ARBA" id="ARBA00023145"/>
    </source>
</evidence>
<keyword evidence="6" id="KW-0378">Hydrolase</keyword>
<protein>
    <recommendedName>
        <fullName evidence="11">trypsin</fullName>
        <ecNumber evidence="11">3.4.21.4</ecNumber>
    </recommendedName>
</protein>
<evidence type="ECO:0000256" key="1">
    <source>
        <dbReference type="ARBA" id="ARBA00004239"/>
    </source>
</evidence>
<dbReference type="EC" id="3.4.21.4" evidence="11"/>
<evidence type="ECO:0000259" key="13">
    <source>
        <dbReference type="PROSITE" id="PS50240"/>
    </source>
</evidence>
<reference evidence="15" key="1">
    <citation type="submission" date="2025-08" db="UniProtKB">
        <authorList>
            <consortium name="RefSeq"/>
        </authorList>
    </citation>
    <scope>IDENTIFICATION</scope>
    <source>
        <strain evidence="15">11010-0011.00</strain>
        <tissue evidence="15">Whole body</tissue>
    </source>
</reference>
<keyword evidence="14" id="KW-1185">Reference proteome</keyword>
<dbReference type="InterPro" id="IPR001314">
    <property type="entry name" value="Peptidase_S1A"/>
</dbReference>
<dbReference type="InterPro" id="IPR001254">
    <property type="entry name" value="Trypsin_dom"/>
</dbReference>
<evidence type="ECO:0000256" key="9">
    <source>
        <dbReference type="ARBA" id="ARBA00023157"/>
    </source>
</evidence>
<dbReference type="OrthoDB" id="10059102at2759"/>
<dbReference type="Pfam" id="PF00089">
    <property type="entry name" value="Trypsin"/>
    <property type="match status" value="1"/>
</dbReference>